<evidence type="ECO:0000313" key="1">
    <source>
        <dbReference type="EMBL" id="CDS19941.1"/>
    </source>
</evidence>
<dbReference type="WBParaSite" id="EgrG_000212500">
    <property type="protein sequence ID" value="EgrG_000212500"/>
    <property type="gene ID" value="EgrG_000212500"/>
</dbReference>
<proteinExistence type="predicted"/>
<dbReference type="EMBL" id="LK028580">
    <property type="protein sequence ID" value="CDS19941.1"/>
    <property type="molecule type" value="Genomic_DNA"/>
</dbReference>
<reference evidence="1 2" key="1">
    <citation type="journal article" date="2013" name="Nature">
        <title>The genomes of four tapeworm species reveal adaptations to parasitism.</title>
        <authorList>
            <person name="Tsai I.J."/>
            <person name="Zarowiecki M."/>
            <person name="Holroyd N."/>
            <person name="Garciarrubio A."/>
            <person name="Sanchez-Flores A."/>
            <person name="Brooks K.L."/>
            <person name="Tracey A."/>
            <person name="Bobes R.J."/>
            <person name="Fragoso G."/>
            <person name="Sciutto E."/>
            <person name="Aslett M."/>
            <person name="Beasley H."/>
            <person name="Bennett H.M."/>
            <person name="Cai J."/>
            <person name="Camicia F."/>
            <person name="Clark R."/>
            <person name="Cucher M."/>
            <person name="De Silva N."/>
            <person name="Day T.A."/>
            <person name="Deplazes P."/>
            <person name="Estrada K."/>
            <person name="Fernandez C."/>
            <person name="Holland P.W."/>
            <person name="Hou J."/>
            <person name="Hu S."/>
            <person name="Huckvale T."/>
            <person name="Hung S.S."/>
            <person name="Kamenetzky L."/>
            <person name="Keane J.A."/>
            <person name="Kiss F."/>
            <person name="Koziol U."/>
            <person name="Lambert O."/>
            <person name="Liu K."/>
            <person name="Luo X."/>
            <person name="Luo Y."/>
            <person name="Macchiaroli N."/>
            <person name="Nichol S."/>
            <person name="Paps J."/>
            <person name="Parkinson J."/>
            <person name="Pouchkina-Stantcheva N."/>
            <person name="Riddiford N."/>
            <person name="Rosenzvit M."/>
            <person name="Salinas G."/>
            <person name="Wasmuth J.D."/>
            <person name="Zamanian M."/>
            <person name="Zheng Y."/>
            <person name="Cai X."/>
            <person name="Soberon X."/>
            <person name="Olson P.D."/>
            <person name="Laclette J.P."/>
            <person name="Brehm K."/>
            <person name="Berriman M."/>
            <person name="Garciarrubio A."/>
            <person name="Bobes R.J."/>
            <person name="Fragoso G."/>
            <person name="Sanchez-Flores A."/>
            <person name="Estrada K."/>
            <person name="Cevallos M.A."/>
            <person name="Morett E."/>
            <person name="Gonzalez V."/>
            <person name="Portillo T."/>
            <person name="Ochoa-Leyva A."/>
            <person name="Jose M.V."/>
            <person name="Sciutto E."/>
            <person name="Landa A."/>
            <person name="Jimenez L."/>
            <person name="Valdes V."/>
            <person name="Carrero J.C."/>
            <person name="Larralde C."/>
            <person name="Morales-Montor J."/>
            <person name="Limon-Lason J."/>
            <person name="Soberon X."/>
            <person name="Laclette J.P."/>
        </authorList>
    </citation>
    <scope>NUCLEOTIDE SEQUENCE [LARGE SCALE GENOMIC DNA]</scope>
</reference>
<reference evidence="3" key="3">
    <citation type="submission" date="2020-10" db="UniProtKB">
        <authorList>
            <consortium name="WormBaseParasite"/>
        </authorList>
    </citation>
    <scope>IDENTIFICATION</scope>
</reference>
<sequence>MCGAIACTRGGTHAPPARVHLVHAHTRAETCARTYLRVYVRARACSAINVIPLSLSPSLRASFRLWLSLSQTAGSLSRSLASRFVCESVFAFPPPNALHPTCAHDAMT</sequence>
<name>A0A068WQM4_ECHGR</name>
<evidence type="ECO:0000313" key="2">
    <source>
        <dbReference type="Proteomes" id="UP000492820"/>
    </source>
</evidence>
<reference evidence="1" key="2">
    <citation type="submission" date="2014-06" db="EMBL/GenBank/DDBJ databases">
        <authorList>
            <person name="Aslett M."/>
        </authorList>
    </citation>
    <scope>NUCLEOTIDE SEQUENCE</scope>
</reference>
<dbReference type="AlphaFoldDB" id="A0A068WQM4"/>
<accession>A0A068WQM4</accession>
<dbReference type="Proteomes" id="UP000492820">
    <property type="component" value="Unassembled WGS sequence"/>
</dbReference>
<evidence type="ECO:0000313" key="3">
    <source>
        <dbReference type="WBParaSite" id="EgrG_000212500"/>
    </source>
</evidence>
<organism evidence="1">
    <name type="scientific">Echinococcus granulosus</name>
    <name type="common">Hydatid tapeworm</name>
    <dbReference type="NCBI Taxonomy" id="6210"/>
    <lineage>
        <taxon>Eukaryota</taxon>
        <taxon>Metazoa</taxon>
        <taxon>Spiralia</taxon>
        <taxon>Lophotrochozoa</taxon>
        <taxon>Platyhelminthes</taxon>
        <taxon>Cestoda</taxon>
        <taxon>Eucestoda</taxon>
        <taxon>Cyclophyllidea</taxon>
        <taxon>Taeniidae</taxon>
        <taxon>Echinococcus</taxon>
        <taxon>Echinococcus granulosus group</taxon>
    </lineage>
</organism>
<protein>
    <submittedName>
        <fullName evidence="1 3">Expressed protein</fullName>
    </submittedName>
</protein>
<gene>
    <name evidence="1" type="ORF">EgrG_000212500</name>
</gene>